<dbReference type="InterPro" id="IPR026444">
    <property type="entry name" value="Secre_tail"/>
</dbReference>
<dbReference type="PANTHER" id="PTHR47763">
    <property type="entry name" value="ALPHA-PROTEIN KINASE VWKA"/>
    <property type="match status" value="1"/>
</dbReference>
<reference evidence="5 6" key="1">
    <citation type="submission" date="2016-11" db="EMBL/GenBank/DDBJ databases">
        <authorList>
            <person name="Jaros S."/>
            <person name="Januszkiewicz K."/>
            <person name="Wedrychowicz H."/>
        </authorList>
    </citation>
    <scope>NUCLEOTIDE SEQUENCE [LARGE SCALE GENOMIC DNA]</scope>
    <source>
        <strain evidence="5 6">DSM 18119</strain>
    </source>
</reference>
<keyword evidence="2" id="KW-0964">Secreted</keyword>
<proteinExistence type="predicted"/>
<dbReference type="Proteomes" id="UP000184048">
    <property type="component" value="Unassembled WGS sequence"/>
</dbReference>
<dbReference type="AlphaFoldDB" id="A0A1M4ZL80"/>
<dbReference type="Gene3D" id="3.40.50.410">
    <property type="entry name" value="von Willebrand factor, type A domain"/>
    <property type="match status" value="1"/>
</dbReference>
<accession>A0A1M4ZL80</accession>
<evidence type="ECO:0000313" key="6">
    <source>
        <dbReference type="Proteomes" id="UP000184048"/>
    </source>
</evidence>
<dbReference type="SMART" id="SM00327">
    <property type="entry name" value="VWA"/>
    <property type="match status" value="1"/>
</dbReference>
<dbReference type="Pfam" id="PF13715">
    <property type="entry name" value="CarbopepD_reg_2"/>
    <property type="match status" value="1"/>
</dbReference>
<dbReference type="CDD" id="cd00198">
    <property type="entry name" value="vWFA"/>
    <property type="match status" value="1"/>
</dbReference>
<dbReference type="GO" id="GO:0004674">
    <property type="term" value="F:protein serine/threonine kinase activity"/>
    <property type="evidence" value="ECO:0007669"/>
    <property type="project" value="TreeGrafter"/>
</dbReference>
<evidence type="ECO:0000256" key="1">
    <source>
        <dbReference type="ARBA" id="ARBA00004613"/>
    </source>
</evidence>
<evidence type="ECO:0000259" key="4">
    <source>
        <dbReference type="PROSITE" id="PS50234"/>
    </source>
</evidence>
<dbReference type="InterPro" id="IPR002035">
    <property type="entry name" value="VWF_A"/>
</dbReference>
<evidence type="ECO:0000256" key="2">
    <source>
        <dbReference type="ARBA" id="ARBA00022525"/>
    </source>
</evidence>
<dbReference type="PANTHER" id="PTHR47763:SF1">
    <property type="entry name" value="DUF659 DOMAIN-CONTAINING PROTEIN"/>
    <property type="match status" value="1"/>
</dbReference>
<dbReference type="Pfam" id="PF18962">
    <property type="entry name" value="Por_Secre_tail"/>
    <property type="match status" value="1"/>
</dbReference>
<keyword evidence="6" id="KW-1185">Reference proteome</keyword>
<dbReference type="InterPro" id="IPR008969">
    <property type="entry name" value="CarboxyPept-like_regulatory"/>
</dbReference>
<dbReference type="NCBIfam" id="TIGR04183">
    <property type="entry name" value="Por_Secre_tail"/>
    <property type="match status" value="1"/>
</dbReference>
<dbReference type="Gene3D" id="2.60.40.1120">
    <property type="entry name" value="Carboxypeptidase-like, regulatory domain"/>
    <property type="match status" value="1"/>
</dbReference>
<dbReference type="SUPFAM" id="SSF49464">
    <property type="entry name" value="Carboxypeptidase regulatory domain-like"/>
    <property type="match status" value="1"/>
</dbReference>
<protein>
    <submittedName>
        <fullName evidence="5">Por secretion system C-terminal sorting domain-containing protein</fullName>
    </submittedName>
</protein>
<evidence type="ECO:0000313" key="5">
    <source>
        <dbReference type="EMBL" id="SHF18326.1"/>
    </source>
</evidence>
<dbReference type="InterPro" id="IPR052969">
    <property type="entry name" value="Thr-specific_kinase-like"/>
</dbReference>
<name>A0A1M4ZL80_9BACT</name>
<dbReference type="Pfam" id="PF25106">
    <property type="entry name" value="VWA_4"/>
    <property type="match status" value="1"/>
</dbReference>
<dbReference type="RefSeq" id="WP_072835169.1">
    <property type="nucleotide sequence ID" value="NZ_FQUU01000007.1"/>
</dbReference>
<dbReference type="PROSITE" id="PS50234">
    <property type="entry name" value="VWFA"/>
    <property type="match status" value="1"/>
</dbReference>
<dbReference type="EMBL" id="FQUU01000007">
    <property type="protein sequence ID" value="SHF18326.1"/>
    <property type="molecule type" value="Genomic_DNA"/>
</dbReference>
<dbReference type="STRING" id="1121884.SAMN02745131_01970"/>
<dbReference type="InterPro" id="IPR036465">
    <property type="entry name" value="vWFA_dom_sf"/>
</dbReference>
<dbReference type="GO" id="GO:0005737">
    <property type="term" value="C:cytoplasm"/>
    <property type="evidence" value="ECO:0007669"/>
    <property type="project" value="TreeGrafter"/>
</dbReference>
<gene>
    <name evidence="5" type="ORF">SAMN02745131_01970</name>
</gene>
<dbReference type="OrthoDB" id="9805121at2"/>
<feature type="domain" description="VWFA" evidence="4">
    <location>
        <begin position="303"/>
        <end position="488"/>
    </location>
</feature>
<comment type="subcellular location">
    <subcellularLocation>
        <location evidence="1">Secreted</location>
    </subcellularLocation>
</comment>
<dbReference type="InterPro" id="IPR056861">
    <property type="entry name" value="HMCN1-like_VWA"/>
</dbReference>
<organism evidence="5 6">
    <name type="scientific">Flavisolibacter ginsengisoli DSM 18119</name>
    <dbReference type="NCBI Taxonomy" id="1121884"/>
    <lineage>
        <taxon>Bacteria</taxon>
        <taxon>Pseudomonadati</taxon>
        <taxon>Bacteroidota</taxon>
        <taxon>Chitinophagia</taxon>
        <taxon>Chitinophagales</taxon>
        <taxon>Chitinophagaceae</taxon>
        <taxon>Flavisolibacter</taxon>
    </lineage>
</organism>
<evidence type="ECO:0000256" key="3">
    <source>
        <dbReference type="ARBA" id="ARBA00022729"/>
    </source>
</evidence>
<sequence>MRLQYILLSGLILFSFLYSTQPVLLKGRVTDHAGKAVTSATIKVKGSKTGTTADSTGRFSLSVTNIPVTLQVTAVGYESKELTITDKMAGDELNISLNPSREALEEVMITGYDVSMTKKEVAFSAPIAAHGLSGRVAGISVSRGRREIMVADKAMTSDKVIKLTDSGDIEPHSNLLTAGELSDFKKWKLWGDYSEKEFKEYGKHWKLFPRQRYCVQVQNGSRQAIAGEKVYLVNADTKDTVWQSFTDNTGKAELWAAMQVGEDQQGRYSIHCNNQLLPLAQLFDKGINRITINQSCHASNDVDIAFVVDATGSMGDEIRYLQAELADIINHVSDKYKEVNLRLGSVFYRDHGDEYLTRPFDFQTDPAALLQFIKNQSAMGGGDTPEAVDAALTSALNDLHWKEGARSKILFLVLDAPPHDDARDQVDKQIVLAAQQGIRIVPIVCSGIDKSTEYLMRSMALATNGSYVFLTDDSGIGNKHIKPTTDEFRVELLNALVQRLIGEMIYMPACNGKDSKEPANDLVKNTGKVVVFPNPSTGRISIEAPEPIKEIYLTDFAGKMLKRMEVSNKQSKWQLDLGNHPAGTYLVKYYIEDKGWGTEKVVLVRN</sequence>
<dbReference type="SUPFAM" id="SSF53300">
    <property type="entry name" value="vWA-like"/>
    <property type="match status" value="1"/>
</dbReference>
<keyword evidence="3" id="KW-0732">Signal</keyword>